<gene>
    <name evidence="2" type="ORF">B0F90DRAFT_1710169</name>
</gene>
<organism evidence="2 3">
    <name type="scientific">Multifurca ochricompacta</name>
    <dbReference type="NCBI Taxonomy" id="376703"/>
    <lineage>
        <taxon>Eukaryota</taxon>
        <taxon>Fungi</taxon>
        <taxon>Dikarya</taxon>
        <taxon>Basidiomycota</taxon>
        <taxon>Agaricomycotina</taxon>
        <taxon>Agaricomycetes</taxon>
        <taxon>Russulales</taxon>
        <taxon>Russulaceae</taxon>
        <taxon>Multifurca</taxon>
    </lineage>
</organism>
<feature type="domain" description="CHAT" evidence="1">
    <location>
        <begin position="669"/>
        <end position="915"/>
    </location>
</feature>
<accession>A0AAD4QPL5</accession>
<evidence type="ECO:0000313" key="2">
    <source>
        <dbReference type="EMBL" id="KAI0303328.1"/>
    </source>
</evidence>
<keyword evidence="3" id="KW-1185">Reference proteome</keyword>
<comment type="caution">
    <text evidence="2">The sequence shown here is derived from an EMBL/GenBank/DDBJ whole genome shotgun (WGS) entry which is preliminary data.</text>
</comment>
<dbReference type="InterPro" id="IPR024983">
    <property type="entry name" value="CHAT_dom"/>
</dbReference>
<proteinExistence type="predicted"/>
<reference evidence="2" key="1">
    <citation type="journal article" date="2022" name="New Phytol.">
        <title>Evolutionary transition to the ectomycorrhizal habit in the genomes of a hyperdiverse lineage of mushroom-forming fungi.</title>
        <authorList>
            <person name="Looney B."/>
            <person name="Miyauchi S."/>
            <person name="Morin E."/>
            <person name="Drula E."/>
            <person name="Courty P.E."/>
            <person name="Kohler A."/>
            <person name="Kuo A."/>
            <person name="LaButti K."/>
            <person name="Pangilinan J."/>
            <person name="Lipzen A."/>
            <person name="Riley R."/>
            <person name="Andreopoulos W."/>
            <person name="He G."/>
            <person name="Johnson J."/>
            <person name="Nolan M."/>
            <person name="Tritt A."/>
            <person name="Barry K.W."/>
            <person name="Grigoriev I.V."/>
            <person name="Nagy L.G."/>
            <person name="Hibbett D."/>
            <person name="Henrissat B."/>
            <person name="Matheny P.B."/>
            <person name="Labbe J."/>
            <person name="Martin F.M."/>
        </authorList>
    </citation>
    <scope>NUCLEOTIDE SEQUENCE</scope>
    <source>
        <strain evidence="2">BPL690</strain>
    </source>
</reference>
<feature type="non-terminal residue" evidence="2">
    <location>
        <position position="922"/>
    </location>
</feature>
<dbReference type="Pfam" id="PF12770">
    <property type="entry name" value="CHAT"/>
    <property type="match status" value="1"/>
</dbReference>
<evidence type="ECO:0000313" key="3">
    <source>
        <dbReference type="Proteomes" id="UP001203297"/>
    </source>
</evidence>
<dbReference type="Proteomes" id="UP001203297">
    <property type="component" value="Unassembled WGS sequence"/>
</dbReference>
<protein>
    <submittedName>
        <fullName evidence="2">CHAT domain-containing protein</fullName>
    </submittedName>
</protein>
<dbReference type="AlphaFoldDB" id="A0AAD4QPL5"/>
<name>A0AAD4QPL5_9AGAM</name>
<sequence length="922" mass="104611">MYLTFSFTSTFPSILATTQHTRYGLSDDEEDLDKAILHFTEMVFLPHPWVVSSKNIVQIFFSLASALLHRLAKFKRPEDAKFLIEYLRYLRDQPLEVLDVPRNEVTGFLIELGPDDMMKDIDEVVILCRELLTSDIAAALAPAIITKFSAVNKDRALSQAHLRLPDLQEVSFALAWFLLLRFHETYLNTDCEEAIAILDRITTSPALGDNSESHRDISSIIIAAVAYRRWVTCETPRDLEVTPSLPDRLRRAIDRFLEICGELGSLEGKPPSNLTSFAESSLGRAFSYKWHFENLRGFSSRFRFDDITDIEEAIKYCRTASLAHGTAWWLTRLLLREIGHTYKLKYLDGPIIYQNDFLKMLAAEAFLLPITQDIIQSLFSSSSLLRRRSDHDEVMQLFLVDANDRLTRAPERFHLSCVWAQVARLMDHPSIPFAYDNAMLCMQDTLAFAPTLHIQHSHLASTRDSYETLPLNYASYQIHTGQLERAIETLDQGRALLWSELRGLRTSIDRLTRVDPSLAKKFSGVNRDLEALTMSISPVGGIQMGEGASGQDEGERDPFSRLVEMQRKLVQERKELISQIQALPSFEGFLKVPHFDALRSAASRGPVIIINHCEWRCDILILLHDSPPSLVSTPDGFYDRAIKLKDRLLDTRRKHPLESKQYQRALRSVLKDLYEIVGKPAIEKLRVLEIPEQSRVWLCPTSVLCSLPLHAMGPIPSDDGVKRYFSDLYIPSYTSTLSSLIESRKPAPQTLDRPTILLVAQPDESLLKVWEEMMVIQGLSTEVTTLVGAKATPVAVVDGLRDHRFAHFACHGELKTGEPFDTSFKLYRGKRLTLLDIVTDESIADEGLHLTAAMQYCGFRSVVGTLWEMADTDGRDLAEGFYHSLFVSWEDEKVPYYERSATALRDAVRNLRGKKGIPLNDG</sequence>
<evidence type="ECO:0000259" key="1">
    <source>
        <dbReference type="Pfam" id="PF12770"/>
    </source>
</evidence>
<dbReference type="EMBL" id="WTXG01000009">
    <property type="protein sequence ID" value="KAI0303328.1"/>
    <property type="molecule type" value="Genomic_DNA"/>
</dbReference>